<evidence type="ECO:0000313" key="2">
    <source>
        <dbReference type="Proteomes" id="UP000724584"/>
    </source>
</evidence>
<sequence length="1234" mass="136189">MPVTSTPERYSINPWPRYPKSRVLAGLSGRRHFDYLSRSIVDIITITITITTVTRVRQPPFLFFILDKASTTEAPVLAPSHPLRRLFTQYGTWVARHVKTVLPLSGAVVFIFLYLVPFLYTFDSANITNGASPLPHHVWTDARPLRDGSLVEPDVVMRSIWVHGSYMKALDRNVLLGALELQDAILGPTTDFYPRQPHGTPPLPNPDPELDVDLDRQQRDAFHISNGLTNQSWFFHSPLQYWSGSAENIASDQDLVSTVNKKKTQSTFVNTTLRHSIVFSGKRFQERQIVAADALVITLIHKLRSPVGRQWVKRLEALAQGAKQDSKWQIIPPDGRSIGNQLYQFQFQPMTWYDWAMLVPAYGIPIYYLLYRLSKLRAVKSRVGLMVTMLAQITASIVSSFTVCAIFKVDLSHVPLQTYPFVILAISMENSFRLINAVIMTSSAISISDRIGEAFGTTAHIAIASPIQNSLILYGLSKTGSLGVSSFCAFATIATFFDFFYLATFFLAVLSVDVRQRELCELEKASLKRAKTSQGGLPKQPWISGIYPFRLTDTAISTRIAGSIVLIGFVLIAQAHYTSEGSHQWLNQLSGWSWWDAGSTPKSSLLIDIHQVRSAASWLRMQDHETAREVIKAIKPWAHSYVARVYDPVIFVLRGADRTPDTKDSRFLPAVYDFLHHQIPLFIASLLTMVAALRLFTNHLIKDQFKDDARSDHPDDEPLLSVRSLTKGHTLDVAMLAASPGGKLVSVGLDRAIQIWDVPTGSRNLVPSDPEVPLENPFPVLNVALDDRSKWLALVSWQRVFIWNVAEKQWADVRDADLGGHRPEAVFFVAKSPDAAPSLILVRRNGMGLEVPMTAESPRDFLICKTPLIWVVSFTEKHNPQQQPPPVAILTVSRKSCVHLVRQQDSGWVSTEVKLEGSTGTRNIHSLLPIPALFKYLIGRPQSVDLVDLDSSTVIHTFHTEMMQPRTLKQISLTPAQQPGLASLTLAYTSAESGDLVVDTYLPDIETDIIPPFSPVESGSHNPWSQTRKVTRHITNPGVWEALPSGSIVGVHKKQTTPSPLTKTPPSINSLRRRTAGRSNSDNTQHTNTPPETHAQCQAWEAWVLNLRPDAKSDFETRPLNDDASTSSPHLMISELGPMTRLGTMSVAVGLGDVVKVVSAGHEYFDQGRAGSLGGMGMGVGLGLGIGGDGLQLQQVMGMGGRRKKGSGAGLGRGGAGGRRESANANGDANGNPG</sequence>
<keyword evidence="2" id="KW-1185">Reference proteome</keyword>
<accession>A0ACB7PDJ1</accession>
<protein>
    <submittedName>
        <fullName evidence="1">Sterol-sensing domain of SREBP cleavage-activation-domain-containing protein</fullName>
    </submittedName>
</protein>
<proteinExistence type="predicted"/>
<gene>
    <name evidence="1" type="ORF">F5144DRAFT_628893</name>
</gene>
<reference evidence="1 2" key="1">
    <citation type="journal article" date="2021" name="Nat. Commun.">
        <title>Genetic determinants of endophytism in the Arabidopsis root mycobiome.</title>
        <authorList>
            <person name="Mesny F."/>
            <person name="Miyauchi S."/>
            <person name="Thiergart T."/>
            <person name="Pickel B."/>
            <person name="Atanasova L."/>
            <person name="Karlsson M."/>
            <person name="Huettel B."/>
            <person name="Barry K.W."/>
            <person name="Haridas S."/>
            <person name="Chen C."/>
            <person name="Bauer D."/>
            <person name="Andreopoulos W."/>
            <person name="Pangilinan J."/>
            <person name="LaButti K."/>
            <person name="Riley R."/>
            <person name="Lipzen A."/>
            <person name="Clum A."/>
            <person name="Drula E."/>
            <person name="Henrissat B."/>
            <person name="Kohler A."/>
            <person name="Grigoriev I.V."/>
            <person name="Martin F.M."/>
            <person name="Hacquard S."/>
        </authorList>
    </citation>
    <scope>NUCLEOTIDE SEQUENCE [LARGE SCALE GENOMIC DNA]</scope>
    <source>
        <strain evidence="1 2">MPI-SDFR-AT-0079</strain>
    </source>
</reference>
<organism evidence="1 2">
    <name type="scientific">Chaetomium tenue</name>
    <dbReference type="NCBI Taxonomy" id="1854479"/>
    <lineage>
        <taxon>Eukaryota</taxon>
        <taxon>Fungi</taxon>
        <taxon>Dikarya</taxon>
        <taxon>Ascomycota</taxon>
        <taxon>Pezizomycotina</taxon>
        <taxon>Sordariomycetes</taxon>
        <taxon>Sordariomycetidae</taxon>
        <taxon>Sordariales</taxon>
        <taxon>Chaetomiaceae</taxon>
        <taxon>Chaetomium</taxon>
    </lineage>
</organism>
<dbReference type="EMBL" id="JAGIZQ010000003">
    <property type="protein sequence ID" value="KAH6636911.1"/>
    <property type="molecule type" value="Genomic_DNA"/>
</dbReference>
<name>A0ACB7PDJ1_9PEZI</name>
<evidence type="ECO:0000313" key="1">
    <source>
        <dbReference type="EMBL" id="KAH6636911.1"/>
    </source>
</evidence>
<comment type="caution">
    <text evidence="1">The sequence shown here is derived from an EMBL/GenBank/DDBJ whole genome shotgun (WGS) entry which is preliminary data.</text>
</comment>
<dbReference type="Proteomes" id="UP000724584">
    <property type="component" value="Unassembled WGS sequence"/>
</dbReference>